<reference evidence="1" key="1">
    <citation type="submission" date="2014-09" db="EMBL/GenBank/DDBJ databases">
        <authorList>
            <person name="Magalhaes I.L.F."/>
            <person name="Oliveira U."/>
            <person name="Santos F.R."/>
            <person name="Vidigal T.H.D.A."/>
            <person name="Brescovit A.D."/>
            <person name="Santos A.J."/>
        </authorList>
    </citation>
    <scope>NUCLEOTIDE SEQUENCE</scope>
    <source>
        <tissue evidence="1">Shoot tissue taken approximately 20 cm above the soil surface</tissue>
    </source>
</reference>
<dbReference type="EMBL" id="GBRH01261677">
    <property type="protein sequence ID" value="JAD36218.1"/>
    <property type="molecule type" value="Transcribed_RNA"/>
</dbReference>
<organism evidence="1">
    <name type="scientific">Arundo donax</name>
    <name type="common">Giant reed</name>
    <name type="synonym">Donax arundinaceus</name>
    <dbReference type="NCBI Taxonomy" id="35708"/>
    <lineage>
        <taxon>Eukaryota</taxon>
        <taxon>Viridiplantae</taxon>
        <taxon>Streptophyta</taxon>
        <taxon>Embryophyta</taxon>
        <taxon>Tracheophyta</taxon>
        <taxon>Spermatophyta</taxon>
        <taxon>Magnoliopsida</taxon>
        <taxon>Liliopsida</taxon>
        <taxon>Poales</taxon>
        <taxon>Poaceae</taxon>
        <taxon>PACMAD clade</taxon>
        <taxon>Arundinoideae</taxon>
        <taxon>Arundineae</taxon>
        <taxon>Arundo</taxon>
    </lineage>
</organism>
<proteinExistence type="predicted"/>
<accession>A0A0A8ZEY4</accession>
<reference evidence="1" key="2">
    <citation type="journal article" date="2015" name="Data Brief">
        <title>Shoot transcriptome of the giant reed, Arundo donax.</title>
        <authorList>
            <person name="Barrero R.A."/>
            <person name="Guerrero F.D."/>
            <person name="Moolhuijzen P."/>
            <person name="Goolsby J.A."/>
            <person name="Tidwell J."/>
            <person name="Bellgard S.E."/>
            <person name="Bellgard M.I."/>
        </authorList>
    </citation>
    <scope>NUCLEOTIDE SEQUENCE</scope>
    <source>
        <tissue evidence="1">Shoot tissue taken approximately 20 cm above the soil surface</tissue>
    </source>
</reference>
<protein>
    <submittedName>
        <fullName evidence="1">Uncharacterized protein</fullName>
    </submittedName>
</protein>
<sequence>MLVQFITEHLMLLSFCLSIKIS</sequence>
<evidence type="ECO:0000313" key="1">
    <source>
        <dbReference type="EMBL" id="JAD36218.1"/>
    </source>
</evidence>
<name>A0A0A8ZEY4_ARUDO</name>
<dbReference type="AlphaFoldDB" id="A0A0A8ZEY4"/>